<keyword evidence="6" id="KW-1185">Reference proteome</keyword>
<dbReference type="InterPro" id="IPR052240">
    <property type="entry name" value="SAP_domain_ribonucleoprotein"/>
</dbReference>
<feature type="compositionally biased region" description="Basic and acidic residues" evidence="3">
    <location>
        <begin position="264"/>
        <end position="277"/>
    </location>
</feature>
<feature type="compositionally biased region" description="Basic and acidic residues" evidence="3">
    <location>
        <begin position="197"/>
        <end position="213"/>
    </location>
</feature>
<comment type="similarity">
    <text evidence="2">Belongs to the SAP domain-containing ribonucleoprotein family.</text>
</comment>
<reference evidence="5 6" key="1">
    <citation type="journal article" date="2024" name="Nat. Commun.">
        <title>Phylogenomics reveals the evolutionary origins of lichenization in chlorophyte algae.</title>
        <authorList>
            <person name="Puginier C."/>
            <person name="Libourel C."/>
            <person name="Otte J."/>
            <person name="Skaloud P."/>
            <person name="Haon M."/>
            <person name="Grisel S."/>
            <person name="Petersen M."/>
            <person name="Berrin J.G."/>
            <person name="Delaux P.M."/>
            <person name="Dal Grande F."/>
            <person name="Keller J."/>
        </authorList>
    </citation>
    <scope>NUCLEOTIDE SEQUENCE [LARGE SCALE GENOMIC DNA]</scope>
    <source>
        <strain evidence="5 6">SAG 2043</strain>
    </source>
</reference>
<dbReference type="Pfam" id="PF02037">
    <property type="entry name" value="SAP"/>
    <property type="match status" value="1"/>
</dbReference>
<name>A0AAW1Q431_9CHLO</name>
<dbReference type="SMART" id="SM00513">
    <property type="entry name" value="SAP"/>
    <property type="match status" value="1"/>
</dbReference>
<sequence length="302" mass="32238">MVSLADVKKLKVPELKAELEKRGLDTTGLKQALVERLEEAVTADVDNTGGDQEETDPAGPSGTKATTKEQPSTKHKPIAFPAKAPAGAPAADKPAAAAVEAKPATDAPPAATVAHAIKSAAQTEAERQKARAERFGIQVKVPEVQKKEIRAQRFGLKEEGGEKKKSAIGGLGLVDPLEEIARRKERAARFNLPVPSSKDEEAAKKQQRAERFGGKPGGKPAAKSNEEEQKRKAREARFKANAPSQAAATNGDAEKTFGTANQAEKGEQQKKLEERAKRFATADADAEAKKKARAERFAVEAK</sequence>
<dbReference type="PANTHER" id="PTHR46551">
    <property type="entry name" value="SAP DOMAIN-CONTAINING RIBONUCLEOPROTEIN"/>
    <property type="match status" value="1"/>
</dbReference>
<feature type="compositionally biased region" description="Basic and acidic residues" evidence="3">
    <location>
        <begin position="224"/>
        <end position="238"/>
    </location>
</feature>
<feature type="compositionally biased region" description="Low complexity" evidence="3">
    <location>
        <begin position="78"/>
        <end position="110"/>
    </location>
</feature>
<dbReference type="Gene3D" id="1.10.720.30">
    <property type="entry name" value="SAP domain"/>
    <property type="match status" value="1"/>
</dbReference>
<accession>A0AAW1Q431</accession>
<dbReference type="PROSITE" id="PS50800">
    <property type="entry name" value="SAP"/>
    <property type="match status" value="1"/>
</dbReference>
<feature type="region of interest" description="Disordered" evidence="3">
    <location>
        <begin position="40"/>
        <end position="110"/>
    </location>
</feature>
<feature type="region of interest" description="Disordered" evidence="3">
    <location>
        <begin position="187"/>
        <end position="288"/>
    </location>
</feature>
<evidence type="ECO:0000313" key="6">
    <source>
        <dbReference type="Proteomes" id="UP001489004"/>
    </source>
</evidence>
<dbReference type="GO" id="GO:0005634">
    <property type="term" value="C:nucleus"/>
    <property type="evidence" value="ECO:0007669"/>
    <property type="project" value="TreeGrafter"/>
</dbReference>
<evidence type="ECO:0000256" key="2">
    <source>
        <dbReference type="ARBA" id="ARBA00046328"/>
    </source>
</evidence>
<proteinExistence type="inferred from homology"/>
<comment type="caution">
    <text evidence="5">The sequence shown here is derived from an EMBL/GenBank/DDBJ whole genome shotgun (WGS) entry which is preliminary data.</text>
</comment>
<dbReference type="Pfam" id="PF18592">
    <property type="entry name" value="Tho1_MOS11_C"/>
    <property type="match status" value="2"/>
</dbReference>
<protein>
    <recommendedName>
        <fullName evidence="4">SAP domain-containing protein</fullName>
    </recommendedName>
</protein>
<evidence type="ECO:0000259" key="4">
    <source>
        <dbReference type="PROSITE" id="PS50800"/>
    </source>
</evidence>
<evidence type="ECO:0000256" key="3">
    <source>
        <dbReference type="SAM" id="MobiDB-lite"/>
    </source>
</evidence>
<gene>
    <name evidence="5" type="ORF">WJX72_007935</name>
</gene>
<dbReference type="Proteomes" id="UP001489004">
    <property type="component" value="Unassembled WGS sequence"/>
</dbReference>
<dbReference type="EMBL" id="JALJOR010000005">
    <property type="protein sequence ID" value="KAK9816990.1"/>
    <property type="molecule type" value="Genomic_DNA"/>
</dbReference>
<dbReference type="InterPro" id="IPR036361">
    <property type="entry name" value="SAP_dom_sf"/>
</dbReference>
<keyword evidence="1" id="KW-0597">Phosphoprotein</keyword>
<dbReference type="InterPro" id="IPR003034">
    <property type="entry name" value="SAP_dom"/>
</dbReference>
<evidence type="ECO:0000256" key="1">
    <source>
        <dbReference type="ARBA" id="ARBA00022553"/>
    </source>
</evidence>
<dbReference type="SUPFAM" id="SSF68906">
    <property type="entry name" value="SAP domain"/>
    <property type="match status" value="1"/>
</dbReference>
<feature type="domain" description="SAP" evidence="4">
    <location>
        <begin position="7"/>
        <end position="41"/>
    </location>
</feature>
<dbReference type="InterPro" id="IPR040746">
    <property type="entry name" value="THO1_MOS11_C"/>
</dbReference>
<evidence type="ECO:0000313" key="5">
    <source>
        <dbReference type="EMBL" id="KAK9816990.1"/>
    </source>
</evidence>
<organism evidence="5 6">
    <name type="scientific">[Myrmecia] bisecta</name>
    <dbReference type="NCBI Taxonomy" id="41462"/>
    <lineage>
        <taxon>Eukaryota</taxon>
        <taxon>Viridiplantae</taxon>
        <taxon>Chlorophyta</taxon>
        <taxon>core chlorophytes</taxon>
        <taxon>Trebouxiophyceae</taxon>
        <taxon>Trebouxiales</taxon>
        <taxon>Trebouxiaceae</taxon>
        <taxon>Myrmecia</taxon>
    </lineage>
</organism>
<dbReference type="GO" id="GO:0016973">
    <property type="term" value="P:poly(A)+ mRNA export from nucleus"/>
    <property type="evidence" value="ECO:0007669"/>
    <property type="project" value="TreeGrafter"/>
</dbReference>
<dbReference type="PANTHER" id="PTHR46551:SF1">
    <property type="entry name" value="SAP DOMAIN-CONTAINING RIBONUCLEOPROTEIN"/>
    <property type="match status" value="1"/>
</dbReference>
<dbReference type="AlphaFoldDB" id="A0AAW1Q431"/>